<feature type="repeat" description="WD" evidence="5">
    <location>
        <begin position="96"/>
        <end position="132"/>
    </location>
</feature>
<evidence type="ECO:0000256" key="2">
    <source>
        <dbReference type="ARBA" id="ARBA00022737"/>
    </source>
</evidence>
<evidence type="ECO:0000256" key="3">
    <source>
        <dbReference type="ARBA" id="ARBA00022763"/>
    </source>
</evidence>
<comment type="caution">
    <text evidence="6">The sequence shown here is derived from an EMBL/GenBank/DDBJ whole genome shotgun (WGS) entry which is preliminary data.</text>
</comment>
<keyword evidence="7" id="KW-1185">Reference proteome</keyword>
<dbReference type="PROSITE" id="PS00678">
    <property type="entry name" value="WD_REPEATS_1"/>
    <property type="match status" value="2"/>
</dbReference>
<dbReference type="SUPFAM" id="SSF50978">
    <property type="entry name" value="WD40 repeat-like"/>
    <property type="match status" value="1"/>
</dbReference>
<keyword evidence="3" id="KW-0227">DNA damage</keyword>
<dbReference type="AlphaFoldDB" id="A0A812CKY2"/>
<dbReference type="Gene3D" id="2.130.10.10">
    <property type="entry name" value="YVTN repeat-like/Quinoprotein amine dehydrogenase"/>
    <property type="match status" value="1"/>
</dbReference>
<evidence type="ECO:0000256" key="4">
    <source>
        <dbReference type="ARBA" id="ARBA00023204"/>
    </source>
</evidence>
<dbReference type="GO" id="GO:0043161">
    <property type="term" value="P:proteasome-mediated ubiquitin-dependent protein catabolic process"/>
    <property type="evidence" value="ECO:0007669"/>
    <property type="project" value="TreeGrafter"/>
</dbReference>
<dbReference type="GO" id="GO:0031464">
    <property type="term" value="C:Cul4A-RING E3 ubiquitin ligase complex"/>
    <property type="evidence" value="ECO:0007669"/>
    <property type="project" value="TreeGrafter"/>
</dbReference>
<proteinExistence type="predicted"/>
<dbReference type="PROSITE" id="PS50294">
    <property type="entry name" value="WD_REPEATS_REGION"/>
    <property type="match status" value="3"/>
</dbReference>
<gene>
    <name evidence="6" type="ORF">SPHA_36029</name>
</gene>
<evidence type="ECO:0000256" key="5">
    <source>
        <dbReference type="PROSITE-ProRule" id="PRU00221"/>
    </source>
</evidence>
<dbReference type="InterPro" id="IPR036322">
    <property type="entry name" value="WD40_repeat_dom_sf"/>
</dbReference>
<dbReference type="GO" id="GO:0000209">
    <property type="term" value="P:protein polyubiquitination"/>
    <property type="evidence" value="ECO:0007669"/>
    <property type="project" value="TreeGrafter"/>
</dbReference>
<protein>
    <submittedName>
        <fullName evidence="6">ERCC8</fullName>
    </submittedName>
</protein>
<dbReference type="InterPro" id="IPR015943">
    <property type="entry name" value="WD40/YVTN_repeat-like_dom_sf"/>
</dbReference>
<dbReference type="Pfam" id="PF00400">
    <property type="entry name" value="WD40"/>
    <property type="match status" value="3"/>
</dbReference>
<organism evidence="6 7">
    <name type="scientific">Acanthosepion pharaonis</name>
    <name type="common">Pharaoh cuttlefish</name>
    <name type="synonym">Sepia pharaonis</name>
    <dbReference type="NCBI Taxonomy" id="158019"/>
    <lineage>
        <taxon>Eukaryota</taxon>
        <taxon>Metazoa</taxon>
        <taxon>Spiralia</taxon>
        <taxon>Lophotrochozoa</taxon>
        <taxon>Mollusca</taxon>
        <taxon>Cephalopoda</taxon>
        <taxon>Coleoidea</taxon>
        <taxon>Decapodiformes</taxon>
        <taxon>Sepiida</taxon>
        <taxon>Sepiina</taxon>
        <taxon>Sepiidae</taxon>
        <taxon>Acanthosepion</taxon>
    </lineage>
</organism>
<evidence type="ECO:0000313" key="7">
    <source>
        <dbReference type="Proteomes" id="UP000597762"/>
    </source>
</evidence>
<accession>A0A812CKY2</accession>
<dbReference type="OrthoDB" id="361494at2759"/>
<reference evidence="6" key="1">
    <citation type="submission" date="2021-01" db="EMBL/GenBank/DDBJ databases">
        <authorList>
            <person name="Li R."/>
            <person name="Bekaert M."/>
        </authorList>
    </citation>
    <scope>NUCLEOTIDE SEQUENCE</scope>
    <source>
        <strain evidence="6">Farmed</strain>
    </source>
</reference>
<dbReference type="SMART" id="SM00320">
    <property type="entry name" value="WD40"/>
    <property type="match status" value="4"/>
</dbReference>
<dbReference type="PANTHER" id="PTHR46202:SF1">
    <property type="entry name" value="DNA EXCISION REPAIR PROTEIN ERCC-8"/>
    <property type="match status" value="1"/>
</dbReference>
<name>A0A812CKY2_ACAPH</name>
<dbReference type="InterPro" id="IPR019775">
    <property type="entry name" value="WD40_repeat_CS"/>
</dbReference>
<evidence type="ECO:0000256" key="1">
    <source>
        <dbReference type="ARBA" id="ARBA00022574"/>
    </source>
</evidence>
<keyword evidence="1 5" id="KW-0853">WD repeat</keyword>
<feature type="repeat" description="WD" evidence="5">
    <location>
        <begin position="242"/>
        <end position="283"/>
    </location>
</feature>
<sequence length="354" mass="39541">MLRFLNSRETGEDNPLLLRRAETTRRIYSLDLSTHRDVEQGTHRGGINCLDIDLVEERYLLSGGSNGMIFIYDLLNSTGELKYTCNAVASVGLSNVDRHRSSIETVQWYPLDTGMFISSGTDKLLKIWDTNNLVVADNYEFKGIVYCHHLSTVARQHSLIAVGCDGSSLRLIDMKSGSATHSLKGHRRAIQCIQWSPKDEFILASGGTDNQAMLWDIRTSKGCLMKFDQHNGEGSSNTKDSITAHDGHVNGLHFTTDGLLLVTLGTDEHIHLWDTATGKNTLVNYGKINNQSRRSVKIAISHDASPDVIFIPEDSDINIYEISSGTKIDVLRGHYNQISKDAMRNTSQKRKKIF</sequence>
<evidence type="ECO:0000313" key="6">
    <source>
        <dbReference type="EMBL" id="CAE1268287.1"/>
    </source>
</evidence>
<dbReference type="GO" id="GO:0006283">
    <property type="term" value="P:transcription-coupled nucleotide-excision repair"/>
    <property type="evidence" value="ECO:0007669"/>
    <property type="project" value="InterPro"/>
</dbReference>
<dbReference type="PRINTS" id="PR00320">
    <property type="entry name" value="GPROTEINBRPT"/>
</dbReference>
<keyword evidence="2" id="KW-0677">Repeat</keyword>
<dbReference type="InterPro" id="IPR042238">
    <property type="entry name" value="Rad28/ERCC8/Ckn1/ATCSA-1"/>
</dbReference>
<dbReference type="EMBL" id="CAHIKZ030001560">
    <property type="protein sequence ID" value="CAE1268287.1"/>
    <property type="molecule type" value="Genomic_DNA"/>
</dbReference>
<feature type="repeat" description="WD" evidence="5">
    <location>
        <begin position="183"/>
        <end position="221"/>
    </location>
</feature>
<dbReference type="PROSITE" id="PS50082">
    <property type="entry name" value="WD_REPEATS_2"/>
    <property type="match status" value="3"/>
</dbReference>
<dbReference type="PANTHER" id="PTHR46202">
    <property type="entry name" value="DNA EXCISION REPAIR PROTEIN ERCC-8"/>
    <property type="match status" value="1"/>
</dbReference>
<dbReference type="InterPro" id="IPR001680">
    <property type="entry name" value="WD40_rpt"/>
</dbReference>
<keyword evidence="4" id="KW-0234">DNA repair</keyword>
<dbReference type="InterPro" id="IPR020472">
    <property type="entry name" value="WD40_PAC1"/>
</dbReference>
<dbReference type="GO" id="GO:0000109">
    <property type="term" value="C:nucleotide-excision repair complex"/>
    <property type="evidence" value="ECO:0007669"/>
    <property type="project" value="TreeGrafter"/>
</dbReference>
<dbReference type="Proteomes" id="UP000597762">
    <property type="component" value="Unassembled WGS sequence"/>
</dbReference>